<evidence type="ECO:0000256" key="13">
    <source>
        <dbReference type="ARBA" id="ARBA00023204"/>
    </source>
</evidence>
<comment type="subcellular location">
    <subcellularLocation>
        <location evidence="2 15">Nucleus</location>
    </subcellularLocation>
</comment>
<dbReference type="GO" id="GO:0030915">
    <property type="term" value="C:Smc5-Smc6 complex"/>
    <property type="evidence" value="ECO:0007669"/>
    <property type="project" value="UniProtKB-UniRule"/>
</dbReference>
<evidence type="ECO:0000256" key="1">
    <source>
        <dbReference type="ARBA" id="ARBA00000900"/>
    </source>
</evidence>
<dbReference type="PANTHER" id="PTHR20973">
    <property type="entry name" value="NON-SMC ELEMENT 1-RELATED"/>
    <property type="match status" value="1"/>
</dbReference>
<reference evidence="18" key="1">
    <citation type="submission" date="2022-01" db="EMBL/GenBank/DDBJ databases">
        <title>Comparative genomics reveals a dynamic genome evolution in the ectomycorrhizal milk-cap (Lactarius) mushrooms.</title>
        <authorList>
            <consortium name="DOE Joint Genome Institute"/>
            <person name="Lebreton A."/>
            <person name="Tang N."/>
            <person name="Kuo A."/>
            <person name="LaButti K."/>
            <person name="Drula E."/>
            <person name="Barry K."/>
            <person name="Clum A."/>
            <person name="Lipzen A."/>
            <person name="Mousain D."/>
            <person name="Ng V."/>
            <person name="Wang R."/>
            <person name="Wang X."/>
            <person name="Dai Y."/>
            <person name="Henrissat B."/>
            <person name="Grigoriev I.V."/>
            <person name="Guerin-Laguette A."/>
            <person name="Yu F."/>
            <person name="Martin F.M."/>
        </authorList>
    </citation>
    <scope>NUCLEOTIDE SEQUENCE</scope>
    <source>
        <strain evidence="18">QP</strain>
    </source>
</reference>
<dbReference type="InterPro" id="IPR036388">
    <property type="entry name" value="WH-like_DNA-bd_sf"/>
</dbReference>
<gene>
    <name evidence="18" type="ORF">EDB92DRAFT_1788176</name>
</gene>
<evidence type="ECO:0000256" key="5">
    <source>
        <dbReference type="ARBA" id="ARBA00019422"/>
    </source>
</evidence>
<evidence type="ECO:0000256" key="11">
    <source>
        <dbReference type="ARBA" id="ARBA00022833"/>
    </source>
</evidence>
<keyword evidence="14 15" id="KW-0539">Nucleus</keyword>
<proteinExistence type="inferred from homology"/>
<evidence type="ECO:0000256" key="10">
    <source>
        <dbReference type="ARBA" id="ARBA00022786"/>
    </source>
</evidence>
<evidence type="ECO:0000256" key="8">
    <source>
        <dbReference type="ARBA" id="ARBA00022763"/>
    </source>
</evidence>
<dbReference type="PANTHER" id="PTHR20973:SF0">
    <property type="entry name" value="NON-STRUCTURAL MAINTENANCE OF CHROMOSOMES ELEMENT 1 HOMOLOG"/>
    <property type="match status" value="1"/>
</dbReference>
<dbReference type="GO" id="GO:0061630">
    <property type="term" value="F:ubiquitin protein ligase activity"/>
    <property type="evidence" value="ECO:0007669"/>
    <property type="project" value="UniProtKB-EC"/>
</dbReference>
<evidence type="ECO:0000256" key="6">
    <source>
        <dbReference type="ARBA" id="ARBA00022679"/>
    </source>
</evidence>
<dbReference type="EC" id="2.3.2.27" evidence="4 15"/>
<keyword evidence="19" id="KW-1185">Reference proteome</keyword>
<dbReference type="SUPFAM" id="SSF57850">
    <property type="entry name" value="RING/U-box"/>
    <property type="match status" value="1"/>
</dbReference>
<comment type="similarity">
    <text evidence="3 15">Belongs to the NSE1 family.</text>
</comment>
<dbReference type="InterPro" id="IPR011513">
    <property type="entry name" value="Nse1"/>
</dbReference>
<keyword evidence="6 15" id="KW-0808">Transferase</keyword>
<dbReference type="Gene3D" id="1.10.10.10">
    <property type="entry name" value="Winged helix-like DNA-binding domain superfamily/Winged helix DNA-binding domain"/>
    <property type="match status" value="1"/>
</dbReference>
<dbReference type="Gene3D" id="3.90.1150.220">
    <property type="match status" value="1"/>
</dbReference>
<dbReference type="AlphaFoldDB" id="A0AAD4LUC2"/>
<evidence type="ECO:0000256" key="16">
    <source>
        <dbReference type="SAM" id="MobiDB-lite"/>
    </source>
</evidence>
<sequence>MVSSGDVQRLFLQSVISRRVLSVDLAKALWKQSVEAVKAADDTIQINANTNSADGWSDFLATLNKSLDPLDLELSRTRDEITGKDIYALVNRRDDEIARIASDYSPLEISYFRALVEQIMLAPNYSYSISSLAALREVNALTSPMTKTQAESVLASFVAKGWLLKSKYGRFSLSSRSLLELQPYLKSTYPDEILECTICFEILTLGHACPKANCGVGMHNACYDTYRRSVGGKCPKCSEDWGRAGNDKVVPIGEAAAPKDEWPRRTRRSLTESEDGRERRRCAHGRPGRVFSNASTS</sequence>
<feature type="compositionally biased region" description="Basic and acidic residues" evidence="16">
    <location>
        <begin position="257"/>
        <end position="278"/>
    </location>
</feature>
<evidence type="ECO:0000256" key="15">
    <source>
        <dbReference type="RuleBase" id="RU368018"/>
    </source>
</evidence>
<evidence type="ECO:0000256" key="3">
    <source>
        <dbReference type="ARBA" id="ARBA00010258"/>
    </source>
</evidence>
<organism evidence="18 19">
    <name type="scientific">Lactarius akahatsu</name>
    <dbReference type="NCBI Taxonomy" id="416441"/>
    <lineage>
        <taxon>Eukaryota</taxon>
        <taxon>Fungi</taxon>
        <taxon>Dikarya</taxon>
        <taxon>Basidiomycota</taxon>
        <taxon>Agaricomycotina</taxon>
        <taxon>Agaricomycetes</taxon>
        <taxon>Russulales</taxon>
        <taxon>Russulaceae</taxon>
        <taxon>Lactarius</taxon>
    </lineage>
</organism>
<comment type="subunit">
    <text evidence="15">Component of the Smc5-Smc6 complex.</text>
</comment>
<evidence type="ECO:0000313" key="18">
    <source>
        <dbReference type="EMBL" id="KAH9001205.1"/>
    </source>
</evidence>
<evidence type="ECO:0000313" key="19">
    <source>
        <dbReference type="Proteomes" id="UP001201163"/>
    </source>
</evidence>
<feature type="region of interest" description="Disordered" evidence="16">
    <location>
        <begin position="252"/>
        <end position="297"/>
    </location>
</feature>
<keyword evidence="9 15" id="KW-0863">Zinc-finger</keyword>
<dbReference type="FunFam" id="1.10.10.10:FF:000270">
    <property type="entry name" value="Non-structural maintenance of chromosomes element 1 homolog"/>
    <property type="match status" value="1"/>
</dbReference>
<evidence type="ECO:0000256" key="7">
    <source>
        <dbReference type="ARBA" id="ARBA00022723"/>
    </source>
</evidence>
<keyword evidence="10 15" id="KW-0833">Ubl conjugation pathway</keyword>
<dbReference type="GO" id="GO:0008270">
    <property type="term" value="F:zinc ion binding"/>
    <property type="evidence" value="ECO:0007669"/>
    <property type="project" value="UniProtKB-KW"/>
</dbReference>
<dbReference type="InterPro" id="IPR014857">
    <property type="entry name" value="Nse1_RING_C4HC3-type"/>
</dbReference>
<comment type="caution">
    <text evidence="18">The sequence shown here is derived from an EMBL/GenBank/DDBJ whole genome shotgun (WGS) entry which is preliminary data.</text>
</comment>
<accession>A0AAD4LUC2</accession>
<keyword evidence="7 15" id="KW-0479">Metal-binding</keyword>
<evidence type="ECO:0000256" key="4">
    <source>
        <dbReference type="ARBA" id="ARBA00012483"/>
    </source>
</evidence>
<keyword evidence="12 15" id="KW-0233">DNA recombination</keyword>
<comment type="catalytic activity">
    <reaction evidence="1 15">
        <text>S-ubiquitinyl-[E2 ubiquitin-conjugating enzyme]-L-cysteine + [acceptor protein]-L-lysine = [E2 ubiquitin-conjugating enzyme]-L-cysteine + N(6)-ubiquitinyl-[acceptor protein]-L-lysine.</text>
        <dbReference type="EC" id="2.3.2.27"/>
    </reaction>
</comment>
<protein>
    <recommendedName>
        <fullName evidence="5 15">Non-structural maintenance of chromosomes element 1 homolog</fullName>
        <ecNumber evidence="4 15">2.3.2.27</ecNumber>
    </recommendedName>
</protein>
<dbReference type="Pfam" id="PF08746">
    <property type="entry name" value="zf-RING-like"/>
    <property type="match status" value="1"/>
</dbReference>
<dbReference type="Gene3D" id="3.30.40.10">
    <property type="entry name" value="Zinc/RING finger domain, C3HC4 (zinc finger)"/>
    <property type="match status" value="1"/>
</dbReference>
<dbReference type="GO" id="GO:0005634">
    <property type="term" value="C:nucleus"/>
    <property type="evidence" value="ECO:0007669"/>
    <property type="project" value="UniProtKB-SubCell"/>
</dbReference>
<dbReference type="Proteomes" id="UP001201163">
    <property type="component" value="Unassembled WGS sequence"/>
</dbReference>
<evidence type="ECO:0000259" key="17">
    <source>
        <dbReference type="Pfam" id="PF08746"/>
    </source>
</evidence>
<keyword evidence="8 15" id="KW-0227">DNA damage</keyword>
<keyword evidence="11 15" id="KW-0862">Zinc</keyword>
<evidence type="ECO:0000256" key="9">
    <source>
        <dbReference type="ARBA" id="ARBA00022771"/>
    </source>
</evidence>
<comment type="function">
    <text evidence="15">Acts in a DNA repair pathway for removal of UV-induced DNA damage that is distinct from classical nucleotide excision repair and in repair of ionizing radiation damage. Functions in homologous recombination repair of DNA double strand breaks and in recovery of stalled replication forks.</text>
</comment>
<dbReference type="EMBL" id="JAKELL010000001">
    <property type="protein sequence ID" value="KAH9001205.1"/>
    <property type="molecule type" value="Genomic_DNA"/>
</dbReference>
<dbReference type="Pfam" id="PF07574">
    <property type="entry name" value="SMC_Nse1"/>
    <property type="match status" value="1"/>
</dbReference>
<keyword evidence="13 15" id="KW-0234">DNA repair</keyword>
<evidence type="ECO:0000256" key="14">
    <source>
        <dbReference type="ARBA" id="ARBA00023242"/>
    </source>
</evidence>
<name>A0AAD4LUC2_9AGAM</name>
<evidence type="ECO:0000256" key="2">
    <source>
        <dbReference type="ARBA" id="ARBA00004123"/>
    </source>
</evidence>
<feature type="domain" description="Non-structural maintenance of chromosomes element 1 RING C4HC3-type" evidence="17">
    <location>
        <begin position="196"/>
        <end position="237"/>
    </location>
</feature>
<evidence type="ECO:0000256" key="12">
    <source>
        <dbReference type="ARBA" id="ARBA00023172"/>
    </source>
</evidence>
<dbReference type="CDD" id="cd16493">
    <property type="entry name" value="RING-CH-C4HC3_NSE1"/>
    <property type="match status" value="1"/>
</dbReference>
<dbReference type="InterPro" id="IPR013083">
    <property type="entry name" value="Znf_RING/FYVE/PHD"/>
</dbReference>
<dbReference type="GO" id="GO:0000724">
    <property type="term" value="P:double-strand break repair via homologous recombination"/>
    <property type="evidence" value="ECO:0007669"/>
    <property type="project" value="TreeGrafter"/>
</dbReference>